<gene>
    <name evidence="3" type="ordered locus">Dtur_0005</name>
</gene>
<dbReference type="OrthoDB" id="36480at2"/>
<dbReference type="PANTHER" id="PTHR36194:SF1">
    <property type="entry name" value="S-LAYER-LIKE PROTEIN"/>
    <property type="match status" value="1"/>
</dbReference>
<proteinExistence type="predicted"/>
<dbReference type="InParanoid" id="B8DYG4"/>
<feature type="domain" description="DUF4384" evidence="2">
    <location>
        <begin position="60"/>
        <end position="139"/>
    </location>
</feature>
<evidence type="ECO:0000313" key="4">
    <source>
        <dbReference type="Proteomes" id="UP000007719"/>
    </source>
</evidence>
<dbReference type="RefSeq" id="WP_012582432.1">
    <property type="nucleotide sequence ID" value="NC_011661.1"/>
</dbReference>
<dbReference type="EnsemblBacteria" id="ACK41346">
    <property type="protein sequence ID" value="ACK41346"/>
    <property type="gene ID" value="Dtur_0005"/>
</dbReference>
<dbReference type="Pfam" id="PF08308">
    <property type="entry name" value="PEGA"/>
    <property type="match status" value="5"/>
</dbReference>
<dbReference type="KEGG" id="dtu:Dtur_0005"/>
<reference evidence="4" key="1">
    <citation type="journal article" date="2016" name="Front. Microbiol.">
        <title>The complete genome sequence of hyperthermophile Dictyoglomus turgidum DSM 6724 reveals a specialized carbohydrate fermentor.</title>
        <authorList>
            <person name="Brumm P.J."/>
            <person name="Gowda K."/>
            <person name="Robb F.T."/>
            <person name="Mead D.A."/>
        </authorList>
    </citation>
    <scope>NUCLEOTIDE SEQUENCE [LARGE SCALE GENOMIC DNA]</scope>
    <source>
        <strain evidence="4">DSM 6724 / Z-1310</strain>
    </source>
</reference>
<name>B8DYG4_DICTD</name>
<dbReference type="AlphaFoldDB" id="B8DYG4"/>
<evidence type="ECO:0000259" key="1">
    <source>
        <dbReference type="Pfam" id="PF08308"/>
    </source>
</evidence>
<dbReference type="HOGENOM" id="CLU_402121_0_0_0"/>
<accession>B8DYG4</accession>
<feature type="domain" description="PEGA" evidence="1">
    <location>
        <begin position="475"/>
        <end position="541"/>
    </location>
</feature>
<feature type="domain" description="PEGA" evidence="1">
    <location>
        <begin position="196"/>
        <end position="262"/>
    </location>
</feature>
<keyword evidence="4" id="KW-1185">Reference proteome</keyword>
<feature type="domain" description="PEGA" evidence="1">
    <location>
        <begin position="405"/>
        <end position="472"/>
    </location>
</feature>
<dbReference type="PANTHER" id="PTHR36194">
    <property type="entry name" value="S-LAYER-LIKE PROTEIN"/>
    <property type="match status" value="1"/>
</dbReference>
<feature type="domain" description="PEGA" evidence="1">
    <location>
        <begin position="335"/>
        <end position="402"/>
    </location>
</feature>
<dbReference type="PATRIC" id="fig|515635.4.peg.5"/>
<dbReference type="InterPro" id="IPR013229">
    <property type="entry name" value="PEGA"/>
</dbReference>
<dbReference type="eggNOG" id="COG1470">
    <property type="taxonomic scope" value="Bacteria"/>
</dbReference>
<dbReference type="Proteomes" id="UP000007719">
    <property type="component" value="Chromosome"/>
</dbReference>
<sequence length="684" mass="77854">MRRLLSLFVLVFVLIMLSGGAAQEKIQIQPEREWEKIIIVPNPQPVLNLDLWLNKPEGSVYKVGENLIIYVKANDDVYLYLFDITPDGQFKLIFPNSYSKDNFIKKDKTYTFPDKPTYSFKVTPPFGKEYVVGIITKKPLEIFPGKRFESMAPGSVIEKKVETALENLQKTLRKEEGKTWAQSVTYFYVQEAQVRSKINIYSNPSGAQVYLNDEYQGTTPLTLMLLPGNYRVTLKKEGYLDYSTNIVVQEGRDREYTFNLQPAYGNLRIETEPRGASVYLDGTYRGLTPLILYNIPAKTYQLRIVYSGYQERIETIKVEPNRTTYLSYSLVPLYGSLSVNSVPQGADVYLNGVYRGKTPIVINNLNPGRYQLQLRLSGYKDYIGFVDVYSGQVSNYNFTLVPLSATLNIFSTPSFADVYINGVYKGKTPLSITDLSSGSYSVRVTLSGYEDYSETVYLNPGDVKQLNVTLKPISSEVNVDSQPRGARVYVDGKYQGTTPITLYLREGRYTLTLSLEGYNDLNTEIVVKPRDKVSYMFTLVPVVVTKTYYLNFTKGGYDGNLIVLRAENVFMDKEGKEYALVMRPSGVFEVKVPAPFNFKDIILSINLFFEKDEKKKSILDPILIVLVNGKPITLPMGFEDKDYVIVKWNIKDYFDPSKENIITLRILQDALNNVRLKEIVVEGK</sequence>
<dbReference type="STRING" id="515635.Dtur_0005"/>
<evidence type="ECO:0000259" key="2">
    <source>
        <dbReference type="Pfam" id="PF14326"/>
    </source>
</evidence>
<organism evidence="3 4">
    <name type="scientific">Dictyoglomus turgidum (strain DSM 6724 / Z-1310)</name>
    <dbReference type="NCBI Taxonomy" id="515635"/>
    <lineage>
        <taxon>Bacteria</taxon>
        <taxon>Pseudomonadati</taxon>
        <taxon>Dictyoglomota</taxon>
        <taxon>Dictyoglomia</taxon>
        <taxon>Dictyoglomales</taxon>
        <taxon>Dictyoglomaceae</taxon>
        <taxon>Dictyoglomus</taxon>
    </lineage>
</organism>
<dbReference type="EMBL" id="CP001251">
    <property type="protein sequence ID" value="ACK41346.1"/>
    <property type="molecule type" value="Genomic_DNA"/>
</dbReference>
<dbReference type="Pfam" id="PF14326">
    <property type="entry name" value="DUF4384"/>
    <property type="match status" value="1"/>
</dbReference>
<feature type="domain" description="PEGA" evidence="1">
    <location>
        <begin position="265"/>
        <end position="332"/>
    </location>
</feature>
<evidence type="ECO:0000313" key="3">
    <source>
        <dbReference type="EMBL" id="ACK41346.1"/>
    </source>
</evidence>
<dbReference type="InterPro" id="IPR025493">
    <property type="entry name" value="DUF4384"/>
</dbReference>
<protein>
    <submittedName>
        <fullName evidence="3">PEGA domain protein</fullName>
    </submittedName>
</protein>